<feature type="compositionally biased region" description="Acidic residues" evidence="3">
    <location>
        <begin position="90"/>
        <end position="107"/>
    </location>
</feature>
<dbReference type="PANTHER" id="PTHR12628">
    <property type="entry name" value="POLYCOMB-LIKE TRANSCRIPTION FACTOR"/>
    <property type="match status" value="1"/>
</dbReference>
<reference evidence="5" key="1">
    <citation type="submission" date="2018-02" db="EMBL/GenBank/DDBJ databases">
        <authorList>
            <person name="Cohen D.B."/>
            <person name="Kent A.D."/>
        </authorList>
    </citation>
    <scope>NUCLEOTIDE SEQUENCE</scope>
</reference>
<dbReference type="Gene3D" id="3.40.50.1760">
    <property type="entry name" value="Glutathione synthase, substrate-binding domain superfamily, eukaryotic"/>
    <property type="match status" value="1"/>
</dbReference>
<dbReference type="InterPro" id="IPR004887">
    <property type="entry name" value="GSH_synth_subst-bd"/>
</dbReference>
<evidence type="ECO:0000256" key="3">
    <source>
        <dbReference type="SAM" id="MobiDB-lite"/>
    </source>
</evidence>
<keyword evidence="2" id="KW-0539">Nucleus</keyword>
<sequence>MENMPALNKVNQDRYLELEVYLVNHQNKDINLALKLYEINHEGWLCPGCDCEDECIDIHNERNFLRLLPLLDIIKITTDFLHDVDYNPCEPDDEKVEGEESSSDESEYASATKELEAPPQDEQYLGLPSDDSEDDDYDPESPDLDVMVEKGSSSSDFTSGSEDLAAALDDNRPSRDDEGPTSTSLDGIKPLRGSAPVSRRRQVERSLLNQYGEDLGLDPKRIPSNTAGSHFVEAFAKAWTEYNNPRAVVMFVVQAEECNMYDQHWLSAVLKERYPFYVYDTPMWVAKQLQLFILEQGIHQTIIPQNQ</sequence>
<dbReference type="PANTHER" id="PTHR12628:SF13">
    <property type="entry name" value="HOMEOBOX PROTEIN HAT3.1"/>
    <property type="match status" value="1"/>
</dbReference>
<protein>
    <recommendedName>
        <fullName evidence="4">Glutathione synthase substrate-binding domain-containing protein</fullName>
    </recommendedName>
</protein>
<dbReference type="GO" id="GO:0045814">
    <property type="term" value="P:negative regulation of gene expression, epigenetic"/>
    <property type="evidence" value="ECO:0007669"/>
    <property type="project" value="TreeGrafter"/>
</dbReference>
<dbReference type="EMBL" id="OIVN01006459">
    <property type="protein sequence ID" value="SPD33534.1"/>
    <property type="molecule type" value="Genomic_DNA"/>
</dbReference>
<gene>
    <name evidence="5" type="ORF">FSB_LOCUS61416</name>
</gene>
<comment type="subcellular location">
    <subcellularLocation>
        <location evidence="1">Nucleus</location>
    </subcellularLocation>
</comment>
<feature type="region of interest" description="Disordered" evidence="3">
    <location>
        <begin position="85"/>
        <end position="202"/>
    </location>
</feature>
<proteinExistence type="predicted"/>
<feature type="compositionally biased region" description="Acidic residues" evidence="3">
    <location>
        <begin position="130"/>
        <end position="143"/>
    </location>
</feature>
<dbReference type="AlphaFoldDB" id="A0A2N9JA95"/>
<organism evidence="5">
    <name type="scientific">Fagus sylvatica</name>
    <name type="common">Beechnut</name>
    <dbReference type="NCBI Taxonomy" id="28930"/>
    <lineage>
        <taxon>Eukaryota</taxon>
        <taxon>Viridiplantae</taxon>
        <taxon>Streptophyta</taxon>
        <taxon>Embryophyta</taxon>
        <taxon>Tracheophyta</taxon>
        <taxon>Spermatophyta</taxon>
        <taxon>Magnoliopsida</taxon>
        <taxon>eudicotyledons</taxon>
        <taxon>Gunneridae</taxon>
        <taxon>Pentapetalae</taxon>
        <taxon>rosids</taxon>
        <taxon>fabids</taxon>
        <taxon>Fagales</taxon>
        <taxon>Fagaceae</taxon>
        <taxon>Fagus</taxon>
    </lineage>
</organism>
<dbReference type="SUPFAM" id="SSF52440">
    <property type="entry name" value="PreATP-grasp domain"/>
    <property type="match status" value="1"/>
</dbReference>
<evidence type="ECO:0000313" key="5">
    <source>
        <dbReference type="EMBL" id="SPD33534.1"/>
    </source>
</evidence>
<dbReference type="InterPro" id="IPR037013">
    <property type="entry name" value="GSH-S_sub-bd_sf"/>
</dbReference>
<dbReference type="GO" id="GO:0005524">
    <property type="term" value="F:ATP binding"/>
    <property type="evidence" value="ECO:0007669"/>
    <property type="project" value="InterPro"/>
</dbReference>
<evidence type="ECO:0000256" key="1">
    <source>
        <dbReference type="ARBA" id="ARBA00004123"/>
    </source>
</evidence>
<accession>A0A2N9JA95</accession>
<feature type="domain" description="Glutathione synthase substrate-binding" evidence="4">
    <location>
        <begin position="247"/>
        <end position="283"/>
    </location>
</feature>
<dbReference type="InterPro" id="IPR016185">
    <property type="entry name" value="PreATP-grasp_dom_sf"/>
</dbReference>
<dbReference type="GO" id="GO:0004363">
    <property type="term" value="F:glutathione synthase activity"/>
    <property type="evidence" value="ECO:0007669"/>
    <property type="project" value="InterPro"/>
</dbReference>
<evidence type="ECO:0000256" key="2">
    <source>
        <dbReference type="ARBA" id="ARBA00023242"/>
    </source>
</evidence>
<dbReference type="GO" id="GO:0005634">
    <property type="term" value="C:nucleus"/>
    <property type="evidence" value="ECO:0007669"/>
    <property type="project" value="UniProtKB-SubCell"/>
</dbReference>
<dbReference type="GO" id="GO:0003677">
    <property type="term" value="F:DNA binding"/>
    <property type="evidence" value="ECO:0007669"/>
    <property type="project" value="TreeGrafter"/>
</dbReference>
<name>A0A2N9JA95_FAGSY</name>
<dbReference type="Pfam" id="PF03199">
    <property type="entry name" value="GSH_synthase"/>
    <property type="match status" value="1"/>
</dbReference>
<feature type="compositionally biased region" description="Low complexity" evidence="3">
    <location>
        <begin position="152"/>
        <end position="161"/>
    </location>
</feature>
<feature type="compositionally biased region" description="Basic and acidic residues" evidence="3">
    <location>
        <begin position="169"/>
        <end position="178"/>
    </location>
</feature>
<dbReference type="GO" id="GO:0003682">
    <property type="term" value="F:chromatin binding"/>
    <property type="evidence" value="ECO:0007669"/>
    <property type="project" value="TreeGrafter"/>
</dbReference>
<evidence type="ECO:0000259" key="4">
    <source>
        <dbReference type="Pfam" id="PF03199"/>
    </source>
</evidence>